<sequence length="85" mass="9642">MATQAEFESAVEKSKTLTERPSNNVLLQLYGLYKQATDGDVNTERPSGFDFKNIAKWDAWKQQEGKSQEAAREEYVQLVNNLASK</sequence>
<gene>
    <name evidence="3" type="ORF">DXT99_09385</name>
</gene>
<comment type="caution">
    <text evidence="3">The sequence shown here is derived from an EMBL/GenBank/DDBJ whole genome shotgun (WGS) entry which is preliminary data.</text>
</comment>
<protein>
    <submittedName>
        <fullName evidence="3">Acyl-CoA-binding protein</fullName>
    </submittedName>
</protein>
<dbReference type="PRINTS" id="PR00689">
    <property type="entry name" value="ACOABINDINGP"/>
</dbReference>
<reference evidence="4" key="1">
    <citation type="submission" date="2018-08" db="EMBL/GenBank/DDBJ databases">
        <authorList>
            <person name="Liu Z.-W."/>
            <person name="Du Z.-J."/>
        </authorList>
    </citation>
    <scope>NUCLEOTIDE SEQUENCE [LARGE SCALE GENOMIC DNA]</scope>
    <source>
        <strain evidence="4">H4X</strain>
    </source>
</reference>
<dbReference type="PROSITE" id="PS00880">
    <property type="entry name" value="ACB_1"/>
    <property type="match status" value="1"/>
</dbReference>
<evidence type="ECO:0000259" key="2">
    <source>
        <dbReference type="PROSITE" id="PS51228"/>
    </source>
</evidence>
<evidence type="ECO:0000313" key="4">
    <source>
        <dbReference type="Proteomes" id="UP000256708"/>
    </source>
</evidence>
<keyword evidence="1" id="KW-0446">Lipid-binding</keyword>
<proteinExistence type="predicted"/>
<evidence type="ECO:0000313" key="3">
    <source>
        <dbReference type="EMBL" id="RDV15275.1"/>
    </source>
</evidence>
<organism evidence="3 4">
    <name type="scientific">Pontibacter diazotrophicus</name>
    <dbReference type="NCBI Taxonomy" id="1400979"/>
    <lineage>
        <taxon>Bacteria</taxon>
        <taxon>Pseudomonadati</taxon>
        <taxon>Bacteroidota</taxon>
        <taxon>Cytophagia</taxon>
        <taxon>Cytophagales</taxon>
        <taxon>Hymenobacteraceae</taxon>
        <taxon>Pontibacter</taxon>
    </lineage>
</organism>
<dbReference type="InterPro" id="IPR000582">
    <property type="entry name" value="Acyl-CoA-binding_protein"/>
</dbReference>
<dbReference type="PANTHER" id="PTHR23310:SF62">
    <property type="entry name" value="ACYL-COA BINDING PROTEIN 1, ISOFORM A"/>
    <property type="match status" value="1"/>
</dbReference>
<dbReference type="Gene3D" id="1.20.80.10">
    <property type="match status" value="1"/>
</dbReference>
<dbReference type="RefSeq" id="WP_115565293.1">
    <property type="nucleotide sequence ID" value="NZ_QRGR01000009.1"/>
</dbReference>
<evidence type="ECO:0000256" key="1">
    <source>
        <dbReference type="ARBA" id="ARBA00023121"/>
    </source>
</evidence>
<dbReference type="InterPro" id="IPR022408">
    <property type="entry name" value="Acyl-CoA-binding_prot_CS"/>
</dbReference>
<name>A0A3D8LCY8_9BACT</name>
<dbReference type="AlphaFoldDB" id="A0A3D8LCY8"/>
<accession>A0A3D8LCY8</accession>
<dbReference type="Proteomes" id="UP000256708">
    <property type="component" value="Unassembled WGS sequence"/>
</dbReference>
<dbReference type="InterPro" id="IPR035984">
    <property type="entry name" value="Acyl-CoA-binding_sf"/>
</dbReference>
<dbReference type="PANTHER" id="PTHR23310">
    <property type="entry name" value="ACYL-COA-BINDING PROTEIN, ACBP"/>
    <property type="match status" value="1"/>
</dbReference>
<dbReference type="InterPro" id="IPR014352">
    <property type="entry name" value="FERM/acyl-CoA-bd_prot_sf"/>
</dbReference>
<keyword evidence="4" id="KW-1185">Reference proteome</keyword>
<dbReference type="GO" id="GO:0000062">
    <property type="term" value="F:fatty-acyl-CoA binding"/>
    <property type="evidence" value="ECO:0007669"/>
    <property type="project" value="InterPro"/>
</dbReference>
<dbReference type="GO" id="GO:0006631">
    <property type="term" value="P:fatty acid metabolic process"/>
    <property type="evidence" value="ECO:0007669"/>
    <property type="project" value="TreeGrafter"/>
</dbReference>
<dbReference type="EMBL" id="QRGR01000009">
    <property type="protein sequence ID" value="RDV15275.1"/>
    <property type="molecule type" value="Genomic_DNA"/>
</dbReference>
<dbReference type="PROSITE" id="PS51228">
    <property type="entry name" value="ACB_2"/>
    <property type="match status" value="1"/>
</dbReference>
<feature type="domain" description="ACB" evidence="2">
    <location>
        <begin position="3"/>
        <end position="85"/>
    </location>
</feature>
<dbReference type="SUPFAM" id="SSF47027">
    <property type="entry name" value="Acyl-CoA binding protein"/>
    <property type="match status" value="1"/>
</dbReference>
<dbReference type="Pfam" id="PF00887">
    <property type="entry name" value="ACBP"/>
    <property type="match status" value="1"/>
</dbReference>
<dbReference type="OrthoDB" id="981216at2"/>